<evidence type="ECO:0000313" key="4">
    <source>
        <dbReference type="EMBL" id="GAA5518305.1"/>
    </source>
</evidence>
<evidence type="ECO:0000313" key="5">
    <source>
        <dbReference type="Proteomes" id="UP001426770"/>
    </source>
</evidence>
<keyword evidence="2" id="KW-0472">Membrane</keyword>
<evidence type="ECO:0000256" key="1">
    <source>
        <dbReference type="SAM" id="MobiDB-lite"/>
    </source>
</evidence>
<sequence>MPDEQSGELGDNAQNVSATEGFASPDSTAAPESPAAIPPGWYPDPSGGAQQRWWNGATWTEHVAPHGAQHATSVTGPAPSKKRLPTLAIVGIVVGGIVVGGGLLTGVVLATTELADSIEADVRAGGADSPAATSTAEASEAPVTNVPSEPIMAVPDGWARTSILNGSGTIAYNPEWEDVSDYLGADLIEQEALDSGFELSVDGAWGLRGDIETGMSMVAVHTMPDVGGPSSARIEAQAFVKGATIGVEDVEIFSEGPVTTSHGHEAYQIELGFPYYGEQLTYTVAVIVSGHSQVIVYASGSETLGSGIDELELMLDSVWIN</sequence>
<evidence type="ECO:0000259" key="3">
    <source>
        <dbReference type="Pfam" id="PF10708"/>
    </source>
</evidence>
<protein>
    <recommendedName>
        <fullName evidence="3">DUF2510 domain-containing protein</fullName>
    </recommendedName>
</protein>
<keyword evidence="5" id="KW-1185">Reference proteome</keyword>
<feature type="domain" description="DUF2510" evidence="3">
    <location>
        <begin position="39"/>
        <end position="70"/>
    </location>
</feature>
<accession>A0ABP9WEP0</accession>
<proteinExistence type="predicted"/>
<dbReference type="Proteomes" id="UP001426770">
    <property type="component" value="Unassembled WGS sequence"/>
</dbReference>
<dbReference type="EMBL" id="BAABRR010000003">
    <property type="protein sequence ID" value="GAA5518305.1"/>
    <property type="molecule type" value="Genomic_DNA"/>
</dbReference>
<dbReference type="Pfam" id="PF10708">
    <property type="entry name" value="DUF2510"/>
    <property type="match status" value="1"/>
</dbReference>
<reference evidence="4 5" key="1">
    <citation type="submission" date="2024-02" db="EMBL/GenBank/DDBJ databases">
        <title>Lysinimicrobium sediminis NBRC 112286.</title>
        <authorList>
            <person name="Ichikawa N."/>
            <person name="Katano-Makiyama Y."/>
            <person name="Hidaka K."/>
        </authorList>
    </citation>
    <scope>NUCLEOTIDE SEQUENCE [LARGE SCALE GENOMIC DNA]</scope>
    <source>
        <strain evidence="4 5">NBRC 112286</strain>
    </source>
</reference>
<comment type="caution">
    <text evidence="4">The sequence shown here is derived from an EMBL/GenBank/DDBJ whole genome shotgun (WGS) entry which is preliminary data.</text>
</comment>
<keyword evidence="2" id="KW-0812">Transmembrane</keyword>
<dbReference type="RefSeq" id="WP_286214738.1">
    <property type="nucleotide sequence ID" value="NZ_AP027736.1"/>
</dbReference>
<gene>
    <name evidence="4" type="ORF">Lsed01_00727</name>
</gene>
<organism evidence="4 5">
    <name type="scientific">Demequina sediminis</name>
    <dbReference type="NCBI Taxonomy" id="1930058"/>
    <lineage>
        <taxon>Bacteria</taxon>
        <taxon>Bacillati</taxon>
        <taxon>Actinomycetota</taxon>
        <taxon>Actinomycetes</taxon>
        <taxon>Micrococcales</taxon>
        <taxon>Demequinaceae</taxon>
        <taxon>Demequina</taxon>
    </lineage>
</organism>
<evidence type="ECO:0000256" key="2">
    <source>
        <dbReference type="SAM" id="Phobius"/>
    </source>
</evidence>
<dbReference type="InterPro" id="IPR018929">
    <property type="entry name" value="DUF2510"/>
</dbReference>
<feature type="region of interest" description="Disordered" evidence="1">
    <location>
        <begin position="1"/>
        <end position="51"/>
    </location>
</feature>
<keyword evidence="2" id="KW-1133">Transmembrane helix</keyword>
<name>A0ABP9WEP0_9MICO</name>
<feature type="transmembrane region" description="Helical" evidence="2">
    <location>
        <begin position="87"/>
        <end position="110"/>
    </location>
</feature>